<keyword evidence="3" id="KW-0479">Metal-binding</keyword>
<feature type="site" description="Interaction with DNA" evidence="10">
    <location>
        <position position="145"/>
    </location>
</feature>
<dbReference type="GO" id="GO:0003917">
    <property type="term" value="F:DNA topoisomerase type I (single strand cut, ATP-independent) activity"/>
    <property type="evidence" value="ECO:0007669"/>
    <property type="project" value="UniProtKB-EC"/>
</dbReference>
<dbReference type="EMBL" id="JBHUHD010000005">
    <property type="protein sequence ID" value="MFD2143793.1"/>
    <property type="molecule type" value="Genomic_DNA"/>
</dbReference>
<name>A0ABW4Z696_9HYPH</name>
<dbReference type="PANTHER" id="PTHR42785:SF1">
    <property type="entry name" value="DNA TOPOISOMERASE"/>
    <property type="match status" value="1"/>
</dbReference>
<comment type="function">
    <text evidence="10">Releases the supercoiling and torsional tension of DNA, which is introduced during the DNA replication and transcription, by transiently cleaving and rejoining one strand of the DNA duplex. Introduces a single-strand break via transesterification at a target site in duplex DNA. The scissile phosphodiester is attacked by the catalytic tyrosine of the enzyme, resulting in the formation of a DNA-(5'-phosphotyrosyl)-enzyme intermediate and the expulsion of a 3'-OH DNA strand. The free DNA strand then undergoes passage around the unbroken strand, thus removing DNA supercoils. Finally, in the religation step, the DNA 3'-OH attacks the covalent intermediate to expel the active-site tyrosine and restore the DNA phosphodiester backbone.</text>
</comment>
<dbReference type="InterPro" id="IPR034149">
    <property type="entry name" value="TOPRIM_TopoI"/>
</dbReference>
<keyword evidence="6" id="KW-0460">Magnesium</keyword>
<feature type="domain" description="Topo IA-type catalytic" evidence="12">
    <location>
        <begin position="131"/>
        <end position="559"/>
    </location>
</feature>
<dbReference type="InterPro" id="IPR028612">
    <property type="entry name" value="Topoisom_1_IA"/>
</dbReference>
<dbReference type="PROSITE" id="PS50880">
    <property type="entry name" value="TOPRIM"/>
    <property type="match status" value="1"/>
</dbReference>
<evidence type="ECO:0000256" key="2">
    <source>
        <dbReference type="ARBA" id="ARBA00009446"/>
    </source>
</evidence>
<dbReference type="SMART" id="SM00493">
    <property type="entry name" value="TOPRIM"/>
    <property type="match status" value="1"/>
</dbReference>
<dbReference type="PROSITE" id="PS52039">
    <property type="entry name" value="TOPO_IA_2"/>
    <property type="match status" value="1"/>
</dbReference>
<dbReference type="Gene3D" id="3.30.65.10">
    <property type="entry name" value="Bacterial Topoisomerase I, domain 1"/>
    <property type="match status" value="2"/>
</dbReference>
<evidence type="ECO:0000256" key="10">
    <source>
        <dbReference type="HAMAP-Rule" id="MF_00952"/>
    </source>
</evidence>
<keyword evidence="5" id="KW-0862">Zinc</keyword>
<dbReference type="PANTHER" id="PTHR42785">
    <property type="entry name" value="DNA TOPOISOMERASE, TYPE IA, CORE"/>
    <property type="match status" value="1"/>
</dbReference>
<dbReference type="InterPro" id="IPR013824">
    <property type="entry name" value="Topo_IA_cen_sub1"/>
</dbReference>
<dbReference type="NCBIfam" id="TIGR01051">
    <property type="entry name" value="topA_bact"/>
    <property type="match status" value="1"/>
</dbReference>
<reference evidence="15" key="2">
    <citation type="journal article" date="2019" name="Int. J. Syst. Evol. Microbiol.">
        <title>The Global Catalogue of Microorganisms (GCM) 10K type strain sequencing project: providing services to taxonomists for standard genome sequencing and annotation.</title>
        <authorList>
            <consortium name="The Broad Institute Genomics Platform"/>
            <consortium name="The Broad Institute Genome Sequencing Center for Infectious Disease"/>
            <person name="Wu L."/>
            <person name="Ma J."/>
        </authorList>
    </citation>
    <scope>NUCLEOTIDE SEQUENCE [LARGE SCALE GENOMIC DNA]</scope>
    <source>
        <strain evidence="15">CCM 7435</strain>
    </source>
</reference>
<dbReference type="Gene3D" id="3.40.50.140">
    <property type="match status" value="1"/>
</dbReference>
<dbReference type="EC" id="5.6.2.1" evidence="10"/>
<evidence type="ECO:0000313" key="13">
    <source>
        <dbReference type="EMBL" id="MFD2143793.1"/>
    </source>
</evidence>
<feature type="domain" description="Toprim" evidence="11">
    <location>
        <begin position="2"/>
        <end position="117"/>
    </location>
</feature>
<comment type="similarity">
    <text evidence="2 10">Belongs to the type IA topoisomerase family.</text>
</comment>
<feature type="site" description="Interaction with DNA" evidence="10">
    <location>
        <position position="141"/>
    </location>
</feature>
<feature type="site" description="Interaction with DNA" evidence="10">
    <location>
        <position position="150"/>
    </location>
</feature>
<evidence type="ECO:0000256" key="7">
    <source>
        <dbReference type="ARBA" id="ARBA00023029"/>
    </source>
</evidence>
<reference evidence="13" key="3">
    <citation type="submission" date="2024-09" db="EMBL/GenBank/DDBJ databases">
        <authorList>
            <person name="Sun Q."/>
            <person name="Mori K."/>
        </authorList>
    </citation>
    <scope>NUCLEOTIDE SEQUENCE</scope>
    <source>
        <strain evidence="13">CCM 7435</strain>
    </source>
</reference>
<dbReference type="Proteomes" id="UP001597299">
    <property type="component" value="Unassembled WGS sequence"/>
</dbReference>
<feature type="site" description="Interaction with DNA" evidence="10">
    <location>
        <position position="142"/>
    </location>
</feature>
<dbReference type="InterPro" id="IPR003601">
    <property type="entry name" value="Topo_IA_2"/>
</dbReference>
<evidence type="ECO:0000256" key="9">
    <source>
        <dbReference type="ARBA" id="ARBA00023235"/>
    </source>
</evidence>
<dbReference type="InterPro" id="IPR013826">
    <property type="entry name" value="Topo_IA_cen_sub3"/>
</dbReference>
<proteinExistence type="inferred from homology"/>
<dbReference type="Gene3D" id="1.10.290.10">
    <property type="entry name" value="Topoisomerase I, domain 4"/>
    <property type="match status" value="1"/>
</dbReference>
<feature type="site" description="Interaction with DNA" evidence="10">
    <location>
        <position position="290"/>
    </location>
</feature>
<dbReference type="CDD" id="cd00186">
    <property type="entry name" value="TOP1Ac"/>
    <property type="match status" value="1"/>
</dbReference>
<accession>A0ABW4Z696</accession>
<evidence type="ECO:0000313" key="15">
    <source>
        <dbReference type="Proteomes" id="UP001597299"/>
    </source>
</evidence>
<evidence type="ECO:0000256" key="5">
    <source>
        <dbReference type="ARBA" id="ARBA00022833"/>
    </source>
</evidence>
<keyword evidence="15" id="KW-1185">Reference proteome</keyword>
<dbReference type="InterPro" id="IPR013497">
    <property type="entry name" value="Topo_IA_cen"/>
</dbReference>
<dbReference type="InterPro" id="IPR000380">
    <property type="entry name" value="Topo_IA"/>
</dbReference>
<dbReference type="EMBL" id="JBHUHD010000005">
    <property type="protein sequence ID" value="MFD2143855.1"/>
    <property type="molecule type" value="Genomic_DNA"/>
</dbReference>
<dbReference type="Pfam" id="PF01396">
    <property type="entry name" value="Zn_ribbon_Top1"/>
    <property type="match status" value="2"/>
</dbReference>
<dbReference type="Pfam" id="PF01131">
    <property type="entry name" value="Topoisom_bac"/>
    <property type="match status" value="1"/>
</dbReference>
<keyword evidence="8 10" id="KW-0238">DNA-binding</keyword>
<dbReference type="InterPro" id="IPR013825">
    <property type="entry name" value="Topo_IA_cen_sub2"/>
</dbReference>
<dbReference type="SMART" id="SM00436">
    <property type="entry name" value="TOP1Bc"/>
    <property type="match status" value="1"/>
</dbReference>
<dbReference type="PRINTS" id="PR00417">
    <property type="entry name" value="PRTPISMRASEI"/>
</dbReference>
<evidence type="ECO:0000259" key="11">
    <source>
        <dbReference type="PROSITE" id="PS50880"/>
    </source>
</evidence>
<gene>
    <name evidence="10 13" type="primary">topA</name>
    <name evidence="13" type="ORF">ACFSNC_25950</name>
    <name evidence="14" type="ORF">ACFSNC_26260</name>
</gene>
<protein>
    <recommendedName>
        <fullName evidence="10">DNA topoisomerase 1</fullName>
        <ecNumber evidence="10">5.6.2.1</ecNumber>
    </recommendedName>
    <alternativeName>
        <fullName evidence="10">DNA topoisomerase I</fullName>
    </alternativeName>
</protein>
<dbReference type="SMART" id="SM00437">
    <property type="entry name" value="TOP1Ac"/>
    <property type="match status" value="1"/>
</dbReference>
<dbReference type="HAMAP" id="MF_00952">
    <property type="entry name" value="Topoisom_1_prok"/>
    <property type="match status" value="1"/>
</dbReference>
<feature type="active site" description="O-(5'-phospho-DNA)-tyrosine intermediate" evidence="10">
    <location>
        <position position="288"/>
    </location>
</feature>
<evidence type="ECO:0000256" key="6">
    <source>
        <dbReference type="ARBA" id="ARBA00022842"/>
    </source>
</evidence>
<dbReference type="InterPro" id="IPR003602">
    <property type="entry name" value="Topo_IA_DNA-bd_dom"/>
</dbReference>
<reference evidence="13" key="1">
    <citation type="journal article" date="2014" name="Int. J. Syst. Evol. Microbiol.">
        <title>Complete genome of a new Firmicutes species belonging to the dominant human colonic microbiota ('Ruminococcus bicirculans') reveals two chromosomes and a selective capacity to utilize plant glucans.</title>
        <authorList>
            <consortium name="NISC Comparative Sequencing Program"/>
            <person name="Wegmann U."/>
            <person name="Louis P."/>
            <person name="Goesmann A."/>
            <person name="Henrissat B."/>
            <person name="Duncan S.H."/>
            <person name="Flint H.J."/>
        </authorList>
    </citation>
    <scope>NUCLEOTIDE SEQUENCE</scope>
    <source>
        <strain evidence="13">CCM 7435</strain>
    </source>
</reference>
<evidence type="ECO:0000256" key="3">
    <source>
        <dbReference type="ARBA" id="ARBA00022723"/>
    </source>
</evidence>
<comment type="caution">
    <text evidence="13">The sequence shown here is derived from an EMBL/GenBank/DDBJ whole genome shotgun (WGS) entry which is preliminary data.</text>
</comment>
<sequence length="677" mass="73539">MSKLMIVESPHKAKEIGKFLGSDYVVMASYGHIRDLPATGEEPGELVVGVAEDFSARYEIGERARGAVAKLRDAASKAERVVLATDPDREGEAIAWHLQQVLRLKNPERVTYQEITAKAVKAALAQPRGINLELVHAQEGRRVLDRLVGYAVSPILSKQSGQKLSAGRVQTPALRLVVEVEEQIRAFQQRLHYGAELAFAGGWKATWSIKPHLAEGEEYWTDMATATAVAGIRRLSVLAFTDGKASEAPPAPFTTSTLQQEGGKRFGLSVKEVMDAAQALFDSGLITYHRTDSPNFLEEGFALISAYAQQKGLPLAPERRQWKAKASAQEGHEAIRPVDFVVESAGSSENERKLYELIRMRALASQLADATYATRKVQLRALDGQPVNGKVPEFEAKGRVLVDRGWRVIYAGDAKDEGEGESDAEAELSNPIPVLAVGAEVVAETGRRLDRKTEPPKRYTEAGLVKKLEALGIGRPSTYASIIGNIQTRSYVVPGGPKGKHLVPTKTGEALVNAVRGKCRFADYDFTAAIEDELDQVATGNRPASAVVGTAWRQLEGELPKLQMGSTGEPEHKCPDCGRAMRRIKGASGFFWGCTGYSADPPCKTTLPDARGKPGKRVEASAEHKCDDPACGKPLIHRVKKATKANKGFDFWGCSGFPTCKRSYKTGPDGKPIMNGK</sequence>
<comment type="caution">
    <text evidence="10">Lacks conserved residue(s) required for the propagation of feature annotation.</text>
</comment>
<feature type="site" description="Interaction with DNA" evidence="10">
    <location>
        <position position="489"/>
    </location>
</feature>
<dbReference type="Gene3D" id="1.10.460.10">
    <property type="entry name" value="Topoisomerase I, domain 2"/>
    <property type="match status" value="1"/>
</dbReference>
<evidence type="ECO:0000313" key="14">
    <source>
        <dbReference type="EMBL" id="MFD2143855.1"/>
    </source>
</evidence>
<dbReference type="InterPro" id="IPR005733">
    <property type="entry name" value="TopoI_bac-type"/>
</dbReference>
<dbReference type="Gene3D" id="2.70.20.10">
    <property type="entry name" value="Topoisomerase I, domain 3"/>
    <property type="match status" value="1"/>
</dbReference>
<dbReference type="InterPro" id="IPR006171">
    <property type="entry name" value="TOPRIM_dom"/>
</dbReference>
<keyword evidence="4" id="KW-0863">Zinc-finger</keyword>
<organism evidence="13 15">
    <name type="scientific">Ancylobacter oerskovii</name>
    <dbReference type="NCBI Taxonomy" id="459519"/>
    <lineage>
        <taxon>Bacteria</taxon>
        <taxon>Pseudomonadati</taxon>
        <taxon>Pseudomonadota</taxon>
        <taxon>Alphaproteobacteria</taxon>
        <taxon>Hyphomicrobiales</taxon>
        <taxon>Xanthobacteraceae</taxon>
        <taxon>Ancylobacter</taxon>
    </lineage>
</organism>
<comment type="catalytic activity">
    <reaction evidence="1 10">
        <text>ATP-independent breakage of single-stranded DNA, followed by passage and rejoining.</text>
        <dbReference type="EC" id="5.6.2.1"/>
    </reaction>
</comment>
<dbReference type="RefSeq" id="WP_213355269.1">
    <property type="nucleotide sequence ID" value="NZ_JAHBGB010000043.1"/>
</dbReference>
<evidence type="ECO:0000256" key="1">
    <source>
        <dbReference type="ARBA" id="ARBA00000213"/>
    </source>
</evidence>
<keyword evidence="7 10" id="KW-0799">Topoisomerase</keyword>
<evidence type="ECO:0000256" key="8">
    <source>
        <dbReference type="ARBA" id="ARBA00023125"/>
    </source>
</evidence>
<dbReference type="Pfam" id="PF01751">
    <property type="entry name" value="Toprim"/>
    <property type="match status" value="1"/>
</dbReference>
<feature type="site" description="Interaction with DNA" evidence="10">
    <location>
        <position position="32"/>
    </location>
</feature>
<dbReference type="InterPro" id="IPR013498">
    <property type="entry name" value="Topo_IA_Znf"/>
</dbReference>
<evidence type="ECO:0000256" key="4">
    <source>
        <dbReference type="ARBA" id="ARBA00022771"/>
    </source>
</evidence>
<evidence type="ECO:0000259" key="12">
    <source>
        <dbReference type="PROSITE" id="PS52039"/>
    </source>
</evidence>
<feature type="region of interest" description="Interaction with DNA" evidence="10">
    <location>
        <begin position="165"/>
        <end position="170"/>
    </location>
</feature>
<dbReference type="CDD" id="cd03363">
    <property type="entry name" value="TOPRIM_TopoIA_TopoI"/>
    <property type="match status" value="1"/>
</dbReference>
<dbReference type="InterPro" id="IPR023405">
    <property type="entry name" value="Topo_IA_core_domain"/>
</dbReference>
<keyword evidence="9 10" id="KW-0413">Isomerase</keyword>
<comment type="subunit">
    <text evidence="10">Monomer.</text>
</comment>
<dbReference type="SUPFAM" id="SSF56712">
    <property type="entry name" value="Prokaryotic type I DNA topoisomerase"/>
    <property type="match status" value="1"/>
</dbReference>